<dbReference type="InterPro" id="IPR051476">
    <property type="entry name" value="Bac_ResReg_Asp_Phosphatase"/>
</dbReference>
<dbReference type="SUPFAM" id="SSF51126">
    <property type="entry name" value="Pectin lyase-like"/>
    <property type="match status" value="3"/>
</dbReference>
<keyword evidence="3" id="KW-0677">Repeat</keyword>
<dbReference type="PROSITE" id="PS50005">
    <property type="entry name" value="TPR"/>
    <property type="match status" value="1"/>
</dbReference>
<dbReference type="GO" id="GO:0005737">
    <property type="term" value="C:cytoplasm"/>
    <property type="evidence" value="ECO:0007669"/>
    <property type="project" value="UniProtKB-SubCell"/>
</dbReference>
<dbReference type="Gene3D" id="2.160.20.10">
    <property type="entry name" value="Single-stranded right-handed beta-helix, Pectin lyase-like"/>
    <property type="match status" value="2"/>
</dbReference>
<keyword evidence="2" id="KW-0963">Cytoplasm</keyword>
<keyword evidence="4 6" id="KW-0802">TPR repeat</keyword>
<gene>
    <name evidence="8" type="ORF">ETSY2_08045</name>
</gene>
<dbReference type="PANTHER" id="PTHR46630">
    <property type="entry name" value="TETRATRICOPEPTIDE REPEAT PROTEIN 29"/>
    <property type="match status" value="1"/>
</dbReference>
<evidence type="ECO:0000256" key="5">
    <source>
        <dbReference type="ARBA" id="ARBA00038253"/>
    </source>
</evidence>
<accession>W4MDI0</accession>
<dbReference type="InterPro" id="IPR008638">
    <property type="entry name" value="FhaB/CdiA-like_TPS"/>
</dbReference>
<organism evidence="8 9">
    <name type="scientific">Candidatus Entotheonella gemina</name>
    <dbReference type="NCBI Taxonomy" id="1429439"/>
    <lineage>
        <taxon>Bacteria</taxon>
        <taxon>Pseudomonadati</taxon>
        <taxon>Nitrospinota/Tectimicrobiota group</taxon>
        <taxon>Candidatus Tectimicrobiota</taxon>
        <taxon>Candidatus Entotheonellia</taxon>
        <taxon>Candidatus Entotheonellales</taxon>
        <taxon>Candidatus Entotheonellaceae</taxon>
        <taxon>Candidatus Entotheonella</taxon>
    </lineage>
</organism>
<evidence type="ECO:0000256" key="1">
    <source>
        <dbReference type="ARBA" id="ARBA00004496"/>
    </source>
</evidence>
<dbReference type="InterPro" id="IPR019734">
    <property type="entry name" value="TPR_rpt"/>
</dbReference>
<dbReference type="HOGENOM" id="CLU_001325_1_0_7"/>
<keyword evidence="9" id="KW-1185">Reference proteome</keyword>
<dbReference type="NCBIfam" id="TIGR01901">
    <property type="entry name" value="adhes_NPXG"/>
    <property type="match status" value="1"/>
</dbReference>
<sequence length="1148" mass="116750">MHNPSTPNGLACLTSLSLVIVLLLGGPITRSHAQIVLDGSLGPRGSLTGPDFTIPAEMGQQHGSNLFHSFELFNVHSGESATFTGPDSVQNVIGRVTGPEQSIIDGLLRSDIPGANLFLFNPQGIVFGPHATLDVSGSFYVSTADRLRFADGATFEVGRESTLTVAAPAAFGFGQGSGPALITVNGSHLEVPEEETLSIIGGDLVIRGDALSDFSDIPTLDAPGGRIHLVSVASPGEVGFGSAGGQVDGVASFGTIAISDGALISTSGERGGTVVIRGGNLVVDRSDIFADTLGGRNGAEVAIDIAVTETFVHTHGGFITADSFGAGQAGDIHITADILRMDDEALIASGAFAHGNAGNISIEATHVILTSGALIESVTIDRGQGGTITVRASDTVMVTGTTPDGIFPSAIRAETLGEGNAGSMLIEAQTVMLIDGGTIISTTLGPGHGGDVTVRASGSVILMGTSQDVPSSIRANSLGFEGVEIGDGGNILVEARRVEITGGARISSDTVSTGRGGNVTVQATDTVIVAGVDELGLPSAIASNTLNLGEGAGDGGAILVEARMVVVSGGAEISGGTSGPGRGGEVSVIARDAVILEGTSPDGLSSVIGAEALGAGDAGTVLVEGQTVTLTAGARISSATRGSGRGGTVTVTATDAVTIDGSGSGIFTDTTGDQSGGDITVTAQDIRLTHGAMISAQSSGEGDAGIITLTAEDTFLSEGSSVTTAAAQADGGNIRVTAGKLIRLQDSQVTATVGEGEGAGGNITMNSKLVALLNSQVRADAFGGPGGNITIVADALLADPTSSVTASSARNVDGDVEIRAVVADPSAAVKPLTQDFGQAAVLIPQRCAARRHGRLASSFIFASRDSIPAEPDSALPSPLAPVRQTALEAGLRAYQRGDFEQAVHSWEEAAKSYERDGQHFARSAALLYLGQAYRGLGRVTKAIQSLETALTLARAAGNRLQTAMVLGGLGNTYAMTGPVHKAQQHLQQAHDMALSLNSAGLAASIENDRGNLRISQAEPQKALAAYLKSIDLAQKADQPILAAYARTNAAVAALQAGQHEDAASRLGEALKHMQRLAPTHDTAYGLTKIGLAYDELRRHLSKRQDALLRQALAALNAAVAVAQTIDDARALAYAWGYLGYLYESEGRY</sequence>
<dbReference type="PANTHER" id="PTHR46630:SF1">
    <property type="entry name" value="TETRATRICOPEPTIDE REPEAT PROTEIN 29"/>
    <property type="match status" value="1"/>
</dbReference>
<evidence type="ECO:0000256" key="4">
    <source>
        <dbReference type="ARBA" id="ARBA00022803"/>
    </source>
</evidence>
<dbReference type="Pfam" id="PF13424">
    <property type="entry name" value="TPR_12"/>
    <property type="match status" value="1"/>
</dbReference>
<proteinExistence type="inferred from homology"/>
<evidence type="ECO:0000259" key="7">
    <source>
        <dbReference type="SMART" id="SM00912"/>
    </source>
</evidence>
<comment type="caution">
    <text evidence="8">The sequence shown here is derived from an EMBL/GenBank/DDBJ whole genome shotgun (WGS) entry which is preliminary data.</text>
</comment>
<protein>
    <recommendedName>
        <fullName evidence="7">Filamentous haemagglutinin FhaB/tRNA nuclease CdiA-like TPS domain-containing protein</fullName>
    </recommendedName>
</protein>
<dbReference type="SUPFAM" id="SSF48452">
    <property type="entry name" value="TPR-like"/>
    <property type="match status" value="2"/>
</dbReference>
<reference evidence="8 9" key="1">
    <citation type="journal article" date="2014" name="Nature">
        <title>An environmental bacterial taxon with a large and distinct metabolic repertoire.</title>
        <authorList>
            <person name="Wilson M.C."/>
            <person name="Mori T."/>
            <person name="Ruckert C."/>
            <person name="Uria A.R."/>
            <person name="Helf M.J."/>
            <person name="Takada K."/>
            <person name="Gernert C."/>
            <person name="Steffens U.A."/>
            <person name="Heycke N."/>
            <person name="Schmitt S."/>
            <person name="Rinke C."/>
            <person name="Helfrich E.J."/>
            <person name="Brachmann A.O."/>
            <person name="Gurgui C."/>
            <person name="Wakimoto T."/>
            <person name="Kracht M."/>
            <person name="Crusemann M."/>
            <person name="Hentschel U."/>
            <person name="Abe I."/>
            <person name="Matsunaga S."/>
            <person name="Kalinowski J."/>
            <person name="Takeyama H."/>
            <person name="Piel J."/>
        </authorList>
    </citation>
    <scope>NUCLEOTIDE SEQUENCE [LARGE SCALE GENOMIC DNA]</scope>
    <source>
        <strain evidence="9">TSY2</strain>
    </source>
</reference>
<dbReference type="SMART" id="SM00912">
    <property type="entry name" value="Haemagg_act"/>
    <property type="match status" value="1"/>
</dbReference>
<feature type="non-terminal residue" evidence="8">
    <location>
        <position position="1148"/>
    </location>
</feature>
<evidence type="ECO:0000256" key="3">
    <source>
        <dbReference type="ARBA" id="ARBA00022737"/>
    </source>
</evidence>
<comment type="subcellular location">
    <subcellularLocation>
        <location evidence="1">Cytoplasm</location>
    </subcellularLocation>
</comment>
<dbReference type="AlphaFoldDB" id="W4MDI0"/>
<feature type="repeat" description="TPR" evidence="6">
    <location>
        <begin position="923"/>
        <end position="956"/>
    </location>
</feature>
<evidence type="ECO:0000313" key="8">
    <source>
        <dbReference type="EMBL" id="ETX07986.1"/>
    </source>
</evidence>
<dbReference type="InterPro" id="IPR011050">
    <property type="entry name" value="Pectin_lyase_fold/virulence"/>
</dbReference>
<comment type="similarity">
    <text evidence="5">Belongs to the Rap family.</text>
</comment>
<evidence type="ECO:0000256" key="6">
    <source>
        <dbReference type="PROSITE-ProRule" id="PRU00339"/>
    </source>
</evidence>
<dbReference type="SMART" id="SM00028">
    <property type="entry name" value="TPR"/>
    <property type="match status" value="5"/>
</dbReference>
<dbReference type="InterPro" id="IPR012334">
    <property type="entry name" value="Pectin_lyas_fold"/>
</dbReference>
<dbReference type="Gene3D" id="1.25.40.10">
    <property type="entry name" value="Tetratricopeptide repeat domain"/>
    <property type="match status" value="2"/>
</dbReference>
<evidence type="ECO:0000256" key="2">
    <source>
        <dbReference type="ARBA" id="ARBA00022490"/>
    </source>
</evidence>
<name>W4MDI0_9BACT</name>
<evidence type="ECO:0000313" key="9">
    <source>
        <dbReference type="Proteomes" id="UP000019140"/>
    </source>
</evidence>
<dbReference type="Proteomes" id="UP000019140">
    <property type="component" value="Unassembled WGS sequence"/>
</dbReference>
<dbReference type="EMBL" id="AZHX01000327">
    <property type="protein sequence ID" value="ETX07986.1"/>
    <property type="molecule type" value="Genomic_DNA"/>
</dbReference>
<dbReference type="InterPro" id="IPR011990">
    <property type="entry name" value="TPR-like_helical_dom_sf"/>
</dbReference>
<feature type="domain" description="Filamentous haemagglutinin FhaB/tRNA nuclease CdiA-like TPS" evidence="7">
    <location>
        <begin position="43"/>
        <end position="150"/>
    </location>
</feature>
<dbReference type="Pfam" id="PF05860">
    <property type="entry name" value="TPS"/>
    <property type="match status" value="1"/>
</dbReference>